<protein>
    <submittedName>
        <fullName evidence="1">Uncharacterized protein</fullName>
    </submittedName>
</protein>
<evidence type="ECO:0000313" key="1">
    <source>
        <dbReference type="EMBL" id="VDN11294.1"/>
    </source>
</evidence>
<dbReference type="OrthoDB" id="419198at2759"/>
<gene>
    <name evidence="1" type="ORF">DILT_LOCUS7125</name>
</gene>
<evidence type="ECO:0000313" key="2">
    <source>
        <dbReference type="Proteomes" id="UP000281553"/>
    </source>
</evidence>
<organism evidence="1 2">
    <name type="scientific">Dibothriocephalus latus</name>
    <name type="common">Fish tapeworm</name>
    <name type="synonym">Diphyllobothrium latum</name>
    <dbReference type="NCBI Taxonomy" id="60516"/>
    <lineage>
        <taxon>Eukaryota</taxon>
        <taxon>Metazoa</taxon>
        <taxon>Spiralia</taxon>
        <taxon>Lophotrochozoa</taxon>
        <taxon>Platyhelminthes</taxon>
        <taxon>Cestoda</taxon>
        <taxon>Eucestoda</taxon>
        <taxon>Diphyllobothriidea</taxon>
        <taxon>Diphyllobothriidae</taxon>
        <taxon>Dibothriocephalus</taxon>
    </lineage>
</organism>
<dbReference type="AlphaFoldDB" id="A0A3P7L3S3"/>
<dbReference type="Proteomes" id="UP000281553">
    <property type="component" value="Unassembled WGS sequence"/>
</dbReference>
<reference evidence="1 2" key="1">
    <citation type="submission" date="2018-11" db="EMBL/GenBank/DDBJ databases">
        <authorList>
            <consortium name="Pathogen Informatics"/>
        </authorList>
    </citation>
    <scope>NUCLEOTIDE SEQUENCE [LARGE SCALE GENOMIC DNA]</scope>
</reference>
<name>A0A3P7L3S3_DIBLA</name>
<keyword evidence="2" id="KW-1185">Reference proteome</keyword>
<accession>A0A3P7L3S3</accession>
<proteinExistence type="predicted"/>
<sequence length="109" mass="12634">MAYRDMNNAGLFRSTDEQLDWQTYVLDSCHLDAKRRKLPELENIRWLKRAYLPAPLGAPGSRQEPMDAKFSRAQMRPERKLLSTFIAAMEELGFSDRWMLHAGTLLGSF</sequence>
<dbReference type="EMBL" id="UYRU01051147">
    <property type="protein sequence ID" value="VDN11294.1"/>
    <property type="molecule type" value="Genomic_DNA"/>
</dbReference>